<dbReference type="AlphaFoldDB" id="A0A3A5K1A0"/>
<gene>
    <name evidence="3" type="ORF">D3227_34005</name>
</gene>
<organism evidence="3 4">
    <name type="scientific">Mesorhizobium waimense</name>
    <dbReference type="NCBI Taxonomy" id="1300307"/>
    <lineage>
        <taxon>Bacteria</taxon>
        <taxon>Pseudomonadati</taxon>
        <taxon>Pseudomonadota</taxon>
        <taxon>Alphaproteobacteria</taxon>
        <taxon>Hyphomicrobiales</taxon>
        <taxon>Phyllobacteriaceae</taxon>
        <taxon>Mesorhizobium</taxon>
    </lineage>
</organism>
<dbReference type="InterPro" id="IPR047951">
    <property type="entry name" value="Transpos_ISL3"/>
</dbReference>
<keyword evidence="4" id="KW-1185">Reference proteome</keyword>
<dbReference type="NCBIfam" id="NF033550">
    <property type="entry name" value="transpos_ISL3"/>
    <property type="match status" value="1"/>
</dbReference>
<dbReference type="InterPro" id="IPR002560">
    <property type="entry name" value="Transposase_DDE"/>
</dbReference>
<comment type="caution">
    <text evidence="3">The sequence shown here is derived from an EMBL/GenBank/DDBJ whole genome shotgun (WGS) entry which is preliminary data.</text>
</comment>
<dbReference type="Pfam" id="PF01610">
    <property type="entry name" value="DDE_Tnp_ISL3"/>
    <property type="match status" value="1"/>
</dbReference>
<protein>
    <submittedName>
        <fullName evidence="3">ISL3 family transposase</fullName>
    </submittedName>
</protein>
<evidence type="ECO:0000313" key="3">
    <source>
        <dbReference type="EMBL" id="RJT28479.1"/>
    </source>
</evidence>
<sequence>MRGISTTVRNLRLSSLIPAGLVVEAIAENEEVIVITARSGTPARPCPLCRRVSSRVHSRYVRRVSDLPCSGTKVELPLGARRFDCDATLCRRRIFTERFDDSLVTERSRRTSRLECIVHHLGLALGGRPTVSFAKLSNDTLLRVVRRRPVYEQTPIKIVGIDDWAYRRNHRYGTIVCDLERRRIVTLLPDREVATVEAWLADHPEIETVSRDRGGGYGEATAKALPNAVQVADRWHLMENTSAAFLGNARAVIFSWNERAKMGAPLPWSLRAHGR</sequence>
<proteinExistence type="predicted"/>
<dbReference type="PANTHER" id="PTHR33498:SF1">
    <property type="entry name" value="TRANSPOSASE FOR INSERTION SEQUENCE ELEMENT IS1557"/>
    <property type="match status" value="1"/>
</dbReference>
<dbReference type="OrthoDB" id="46712at2"/>
<dbReference type="EMBL" id="QZWZ01000051">
    <property type="protein sequence ID" value="RJT28479.1"/>
    <property type="molecule type" value="Genomic_DNA"/>
</dbReference>
<dbReference type="Proteomes" id="UP000272706">
    <property type="component" value="Unassembled WGS sequence"/>
</dbReference>
<accession>A0A3A5K1A0</accession>
<dbReference type="Pfam" id="PF14690">
    <property type="entry name" value="Zn_ribbon_ISL3"/>
    <property type="match status" value="1"/>
</dbReference>
<evidence type="ECO:0000259" key="1">
    <source>
        <dbReference type="Pfam" id="PF01610"/>
    </source>
</evidence>
<evidence type="ECO:0000259" key="2">
    <source>
        <dbReference type="Pfam" id="PF14690"/>
    </source>
</evidence>
<feature type="domain" description="Transposase IS204/IS1001/IS1096/IS1165 zinc-finger" evidence="2">
    <location>
        <begin position="44"/>
        <end position="87"/>
    </location>
</feature>
<name>A0A3A5K1A0_9HYPH</name>
<dbReference type="PANTHER" id="PTHR33498">
    <property type="entry name" value="TRANSPOSASE FOR INSERTION SEQUENCE ELEMENT IS1557"/>
    <property type="match status" value="1"/>
</dbReference>
<dbReference type="InterPro" id="IPR029261">
    <property type="entry name" value="Transposase_Znf"/>
</dbReference>
<reference evidence="3 4" key="1">
    <citation type="submission" date="2018-09" db="EMBL/GenBank/DDBJ databases">
        <title>Mesorhizobium carmichaelinearum sp. nov. isolated from Carmichaelinea spp. root nodules in New Zealand.</title>
        <authorList>
            <person name="De Meyer S.E."/>
        </authorList>
    </citation>
    <scope>NUCLEOTIDE SEQUENCE [LARGE SCALE GENOMIC DNA]</scope>
    <source>
        <strain evidence="3 4">ICMP19557</strain>
    </source>
</reference>
<evidence type="ECO:0000313" key="4">
    <source>
        <dbReference type="Proteomes" id="UP000272706"/>
    </source>
</evidence>
<feature type="domain" description="Transposase IS204/IS1001/IS1096/IS1165 DDE" evidence="1">
    <location>
        <begin position="159"/>
        <end position="244"/>
    </location>
</feature>